<dbReference type="InterPro" id="IPR001932">
    <property type="entry name" value="PPM-type_phosphatase-like_dom"/>
</dbReference>
<dbReference type="PANTHER" id="PTHR43156">
    <property type="entry name" value="STAGE II SPORULATION PROTEIN E-RELATED"/>
    <property type="match status" value="1"/>
</dbReference>
<dbReference type="STRING" id="310781.SAMN05216259_114150"/>
<evidence type="ECO:0000259" key="3">
    <source>
        <dbReference type="SMART" id="SM00331"/>
    </source>
</evidence>
<dbReference type="SUPFAM" id="SSF81606">
    <property type="entry name" value="PP2C-like"/>
    <property type="match status" value="1"/>
</dbReference>
<dbReference type="SMART" id="SM00331">
    <property type="entry name" value="PP2C_SIG"/>
    <property type="match status" value="1"/>
</dbReference>
<dbReference type="OrthoDB" id="118142at2"/>
<dbReference type="InterPro" id="IPR052016">
    <property type="entry name" value="Bact_Sigma-Reg"/>
</dbReference>
<dbReference type="GO" id="GO:0016791">
    <property type="term" value="F:phosphatase activity"/>
    <property type="evidence" value="ECO:0007669"/>
    <property type="project" value="TreeGrafter"/>
</dbReference>
<feature type="region of interest" description="Disordered" evidence="2">
    <location>
        <begin position="1"/>
        <end position="55"/>
    </location>
</feature>
<dbReference type="InterPro" id="IPR003594">
    <property type="entry name" value="HATPase_dom"/>
</dbReference>
<dbReference type="Pfam" id="PF07228">
    <property type="entry name" value="SpoIIE"/>
    <property type="match status" value="1"/>
</dbReference>
<keyword evidence="5" id="KW-1185">Reference proteome</keyword>
<proteinExistence type="predicted"/>
<dbReference type="InterPro" id="IPR036457">
    <property type="entry name" value="PPM-type-like_dom_sf"/>
</dbReference>
<evidence type="ECO:0000256" key="1">
    <source>
        <dbReference type="ARBA" id="ARBA00022801"/>
    </source>
</evidence>
<dbReference type="EMBL" id="FNIE01000014">
    <property type="protein sequence ID" value="SDO94924.1"/>
    <property type="molecule type" value="Genomic_DNA"/>
</dbReference>
<dbReference type="RefSeq" id="WP_093787333.1">
    <property type="nucleotide sequence ID" value="NZ_FNIE01000014.1"/>
</dbReference>
<feature type="compositionally biased region" description="Gly residues" evidence="2">
    <location>
        <begin position="32"/>
        <end position="50"/>
    </location>
</feature>
<dbReference type="CDD" id="cd16936">
    <property type="entry name" value="HATPase_RsbW-like"/>
    <property type="match status" value="1"/>
</dbReference>
<organism evidence="4 5">
    <name type="scientific">Actinacidiphila guanduensis</name>
    <dbReference type="NCBI Taxonomy" id="310781"/>
    <lineage>
        <taxon>Bacteria</taxon>
        <taxon>Bacillati</taxon>
        <taxon>Actinomycetota</taxon>
        <taxon>Actinomycetes</taxon>
        <taxon>Kitasatosporales</taxon>
        <taxon>Streptomycetaceae</taxon>
        <taxon>Actinacidiphila</taxon>
    </lineage>
</organism>
<accession>A0A1H0NQE0</accession>
<keyword evidence="1" id="KW-0378">Hydrolase</keyword>
<dbReference type="SUPFAM" id="SSF55785">
    <property type="entry name" value="PYP-like sensor domain (PAS domain)"/>
    <property type="match status" value="1"/>
</dbReference>
<dbReference type="Proteomes" id="UP000199341">
    <property type="component" value="Unassembled WGS sequence"/>
</dbReference>
<evidence type="ECO:0000313" key="5">
    <source>
        <dbReference type="Proteomes" id="UP000199341"/>
    </source>
</evidence>
<dbReference type="InterPro" id="IPR013656">
    <property type="entry name" value="PAS_4"/>
</dbReference>
<dbReference type="Pfam" id="PF13581">
    <property type="entry name" value="HATPase_c_2"/>
    <property type="match status" value="1"/>
</dbReference>
<sequence>MDDPITSPSGSDETDLSALSHALGEAASGAHGRNGAGGGAGGAGPAGGGPLDAHGDSEQILGAVTVDRDLRIISANLDAPCFDGLTALPGEPFAALLPHADVPAVTHRMRRVLETGVPHVARVQRLPKADKSDLVVSLSILPSAPPEDGLTISFIDMARRLHLYAAATSIGTTLDVGETARALAASLLPWGDVAAVSLDYDVWTGEHIEDRARLRRAALAPDRAWPEGFLTTGRNLPEEAAVFLGRTRRHDRYGAFVLPDREAIEKALGNDPRLIRALVPDDGPLTVACVPLVVEDAAGDDEGPIVLGVAEVWRRPGGPQGPFGEDLIDIKELVVKTAKHVDNARRHQREHTQVLALQRRLLPPLPSGTIEVAHAYEPTTPDSAGVGGDWVSSFPLAGGGTALVVGDVVGHGLGAAASMGQLSMEARAHLSAGLPPDQVLARLDETVALLDESETGFAAGYSALNSTCCVVCYDPVDHLCTMCNAGNLPPILVHPDGRAELVAPPAHSGLGTTFATREPFTVHEFTAEPGSLLALYTDGLVEDPSRTIDEGIGALMRAVARIAPGDNLTEAVRHAVAELTPERPLLRDDVTLMVARMHGRPEHDAATLAVPSADFGAVSRARDLTVRRLSEWGLVDRVHEASLVVSELVTNALRHGGPDVTLRLIRTDTRRVVCEVRDHGNGRPWLHRVDPLGEGGRGLLLVHKLSTRWGVRWGAEGAKTTWAEIAA</sequence>
<gene>
    <name evidence="4" type="ORF">SAMN05216259_114150</name>
</gene>
<dbReference type="Gene3D" id="3.30.450.20">
    <property type="entry name" value="PAS domain"/>
    <property type="match status" value="1"/>
</dbReference>
<dbReference type="SUPFAM" id="SSF55874">
    <property type="entry name" value="ATPase domain of HSP90 chaperone/DNA topoisomerase II/histidine kinase"/>
    <property type="match status" value="1"/>
</dbReference>
<dbReference type="PANTHER" id="PTHR43156:SF2">
    <property type="entry name" value="STAGE II SPORULATION PROTEIN E"/>
    <property type="match status" value="1"/>
</dbReference>
<dbReference type="Gene3D" id="3.60.40.10">
    <property type="entry name" value="PPM-type phosphatase domain"/>
    <property type="match status" value="1"/>
</dbReference>
<feature type="domain" description="PPM-type phosphatase" evidence="3">
    <location>
        <begin position="367"/>
        <end position="597"/>
    </location>
</feature>
<dbReference type="InterPro" id="IPR035965">
    <property type="entry name" value="PAS-like_dom_sf"/>
</dbReference>
<feature type="compositionally biased region" description="Polar residues" evidence="2">
    <location>
        <begin position="1"/>
        <end position="11"/>
    </location>
</feature>
<evidence type="ECO:0000313" key="4">
    <source>
        <dbReference type="EMBL" id="SDO94924.1"/>
    </source>
</evidence>
<dbReference type="Pfam" id="PF08448">
    <property type="entry name" value="PAS_4"/>
    <property type="match status" value="1"/>
</dbReference>
<protein>
    <submittedName>
        <fullName evidence="4">Serine phosphatase RsbU, regulator of sigma subunit</fullName>
    </submittedName>
</protein>
<dbReference type="Gene3D" id="3.30.565.10">
    <property type="entry name" value="Histidine kinase-like ATPase, C-terminal domain"/>
    <property type="match status" value="1"/>
</dbReference>
<dbReference type="InterPro" id="IPR036890">
    <property type="entry name" value="HATPase_C_sf"/>
</dbReference>
<dbReference type="AlphaFoldDB" id="A0A1H0NQE0"/>
<reference evidence="4 5" key="1">
    <citation type="submission" date="2016-10" db="EMBL/GenBank/DDBJ databases">
        <authorList>
            <person name="de Groot N.N."/>
        </authorList>
    </citation>
    <scope>NUCLEOTIDE SEQUENCE [LARGE SCALE GENOMIC DNA]</scope>
    <source>
        <strain evidence="4 5">CGMCC 4.2022</strain>
    </source>
</reference>
<name>A0A1H0NQE0_9ACTN</name>
<evidence type="ECO:0000256" key="2">
    <source>
        <dbReference type="SAM" id="MobiDB-lite"/>
    </source>
</evidence>